<evidence type="ECO:0000313" key="3">
    <source>
        <dbReference type="Proteomes" id="UP000652763"/>
    </source>
</evidence>
<protein>
    <submittedName>
        <fullName evidence="2">ROK family protein</fullName>
    </submittedName>
</protein>
<proteinExistence type="inferred from homology"/>
<evidence type="ECO:0000256" key="1">
    <source>
        <dbReference type="ARBA" id="ARBA00006479"/>
    </source>
</evidence>
<evidence type="ECO:0000313" key="2">
    <source>
        <dbReference type="EMBL" id="MBD8043653.1"/>
    </source>
</evidence>
<dbReference type="Gene3D" id="3.30.420.40">
    <property type="match status" value="2"/>
</dbReference>
<gene>
    <name evidence="2" type="ORF">H9638_07480</name>
</gene>
<dbReference type="PANTHER" id="PTHR18964:SF149">
    <property type="entry name" value="BIFUNCTIONAL UDP-N-ACETYLGLUCOSAMINE 2-EPIMERASE_N-ACETYLMANNOSAMINE KINASE"/>
    <property type="match status" value="1"/>
</dbReference>
<name>A0ABR8YHG9_9MICC</name>
<dbReference type="RefSeq" id="WP_191746579.1">
    <property type="nucleotide sequence ID" value="NZ_JACSQC010000003.1"/>
</dbReference>
<keyword evidence="3" id="KW-1185">Reference proteome</keyword>
<dbReference type="Pfam" id="PF00480">
    <property type="entry name" value="ROK"/>
    <property type="match status" value="1"/>
</dbReference>
<comment type="similarity">
    <text evidence="1">Belongs to the ROK (NagC/XylR) family.</text>
</comment>
<dbReference type="Proteomes" id="UP000652763">
    <property type="component" value="Unassembled WGS sequence"/>
</dbReference>
<reference evidence="2 3" key="1">
    <citation type="submission" date="2020-08" db="EMBL/GenBank/DDBJ databases">
        <title>A Genomic Blueprint of the Chicken Gut Microbiome.</title>
        <authorList>
            <person name="Gilroy R."/>
            <person name="Ravi A."/>
            <person name="Getino M."/>
            <person name="Pursley I."/>
            <person name="Horton D.L."/>
            <person name="Alikhan N.-F."/>
            <person name="Baker D."/>
            <person name="Gharbi K."/>
            <person name="Hall N."/>
            <person name="Watson M."/>
            <person name="Adriaenssens E.M."/>
            <person name="Foster-Nyarko E."/>
            <person name="Jarju S."/>
            <person name="Secka A."/>
            <person name="Antonio M."/>
            <person name="Oren A."/>
            <person name="Chaudhuri R."/>
            <person name="La Ragione R.M."/>
            <person name="Hildebrand F."/>
            <person name="Pallen M.J."/>
        </authorList>
    </citation>
    <scope>NUCLEOTIDE SEQUENCE [LARGE SCALE GENOMIC DNA]</scope>
    <source>
        <strain evidence="2 3">Sa2BUA2</strain>
    </source>
</reference>
<dbReference type="SUPFAM" id="SSF53067">
    <property type="entry name" value="Actin-like ATPase domain"/>
    <property type="match status" value="1"/>
</dbReference>
<dbReference type="EMBL" id="JACSQC010000003">
    <property type="protein sequence ID" value="MBD8043653.1"/>
    <property type="molecule type" value="Genomic_DNA"/>
</dbReference>
<organism evidence="2 3">
    <name type="scientific">Arthrobacter pullicola</name>
    <dbReference type="NCBI Taxonomy" id="2762224"/>
    <lineage>
        <taxon>Bacteria</taxon>
        <taxon>Bacillati</taxon>
        <taxon>Actinomycetota</taxon>
        <taxon>Actinomycetes</taxon>
        <taxon>Micrococcales</taxon>
        <taxon>Micrococcaceae</taxon>
        <taxon>Arthrobacter</taxon>
    </lineage>
</organism>
<comment type="caution">
    <text evidence="2">The sequence shown here is derived from an EMBL/GenBank/DDBJ whole genome shotgun (WGS) entry which is preliminary data.</text>
</comment>
<sequence length="313" mass="31584">MRLGIDIGGTKTEAVAMAGGEILHRFTVPTGHGAEAVVRSVMDAAEKVRASCGQPFDAFASIGAGIPGHVDHHTGTVSHAVNLGFEELDLGALLAARMGAVVHIDNDVNAAALGAHRWVGIATGQSTDLLAYLNLGTGLAAGLVRDGTIWRGSNGVAGEIGHIPVRPNGVLCACGQRGCLETLASGSAVARTWPVSLPAHALLSAAGRDPAAARALDDLYEGAAAAVRILALTTGVRTVVVGGGLTALGTPLLTGIRRSLDKTASESRFIASLELPRHVQLLPRSFPAAAVGAALIGSTRIPAAADLPLAASG</sequence>
<dbReference type="InterPro" id="IPR000600">
    <property type="entry name" value="ROK"/>
</dbReference>
<dbReference type="PANTHER" id="PTHR18964">
    <property type="entry name" value="ROK (REPRESSOR, ORF, KINASE) FAMILY"/>
    <property type="match status" value="1"/>
</dbReference>
<accession>A0ABR8YHG9</accession>
<dbReference type="InterPro" id="IPR043129">
    <property type="entry name" value="ATPase_NBD"/>
</dbReference>